<organism evidence="10 11">
    <name type="scientific">Candidatus Enterococcus murrayae</name>
    <dbReference type="NCBI Taxonomy" id="2815321"/>
    <lineage>
        <taxon>Bacteria</taxon>
        <taxon>Bacillati</taxon>
        <taxon>Bacillota</taxon>
        <taxon>Bacilli</taxon>
        <taxon>Lactobacillales</taxon>
        <taxon>Enterococcaceae</taxon>
        <taxon>Enterococcus</taxon>
    </lineage>
</organism>
<dbReference type="PROSITE" id="PS01087">
    <property type="entry name" value="RADICAL_ACTIVATING"/>
    <property type="match status" value="1"/>
</dbReference>
<proteinExistence type="inferred from homology"/>
<dbReference type="CDD" id="cd01335">
    <property type="entry name" value="Radical_SAM"/>
    <property type="match status" value="1"/>
</dbReference>
<dbReference type="NCBIfam" id="TIGR02494">
    <property type="entry name" value="PFLE_PFLC"/>
    <property type="match status" value="1"/>
</dbReference>
<reference evidence="10 11" key="1">
    <citation type="submission" date="2021-03" db="EMBL/GenBank/DDBJ databases">
        <title>Enterococcal diversity collection.</title>
        <authorList>
            <person name="Gilmore M.S."/>
            <person name="Schwartzman J."/>
            <person name="Van Tyne D."/>
            <person name="Martin M."/>
            <person name="Earl A.M."/>
            <person name="Manson A.L."/>
            <person name="Straub T."/>
            <person name="Salamzade R."/>
            <person name="Saavedra J."/>
            <person name="Lebreton F."/>
            <person name="Prichula J."/>
            <person name="Schaufler K."/>
            <person name="Gaca A."/>
            <person name="Sgardioli B."/>
            <person name="Wagenaar J."/>
            <person name="Strong T."/>
        </authorList>
    </citation>
    <scope>NUCLEOTIDE SEQUENCE [LARGE SCALE GENOMIC DNA]</scope>
    <source>
        <strain evidence="10 11">MJM16</strain>
    </source>
</reference>
<name>A0ABS3HMN8_9ENTE</name>
<evidence type="ECO:0000256" key="8">
    <source>
        <dbReference type="ARBA" id="ARBA00023014"/>
    </source>
</evidence>
<evidence type="ECO:0000256" key="7">
    <source>
        <dbReference type="ARBA" id="ARBA00023004"/>
    </source>
</evidence>
<evidence type="ECO:0000256" key="4">
    <source>
        <dbReference type="ARBA" id="ARBA00022691"/>
    </source>
</evidence>
<keyword evidence="6" id="KW-0560">Oxidoreductase</keyword>
<keyword evidence="5" id="KW-0479">Metal-binding</keyword>
<sequence>MDRGLVFNIQRYSVHDGGGIRTLIFLKGCPLRCPWCSNPESRKKVEPTTWKKNGKTEQIGEWCSSNELLDEVLKDEIFYRTSGGGVTLSGGEVLMQTEFASEFLKELKGLGIPTAIETTGCFPVERIEKLAPYVDQVLFDLKIMGHSEAKRVIGVDPEMVTKNFDYLLTQKQIQVVPRIPLIPEYTTNETNIQRLIHFLTVRRLEEVHLLPFHQYGSSKYDYLGWEYPMKKVQTLKQAEVDEIKELFERAGILANIDGLE</sequence>
<dbReference type="PIRSF" id="PIRSF000371">
    <property type="entry name" value="PFL_act_enz"/>
    <property type="match status" value="1"/>
</dbReference>
<keyword evidence="11" id="KW-1185">Reference proteome</keyword>
<keyword evidence="7" id="KW-0408">Iron</keyword>
<dbReference type="InterPro" id="IPR007197">
    <property type="entry name" value="rSAM"/>
</dbReference>
<dbReference type="PANTHER" id="PTHR30352:SF4">
    <property type="entry name" value="PYRUVATE FORMATE-LYASE 2-ACTIVATING ENZYME"/>
    <property type="match status" value="1"/>
</dbReference>
<dbReference type="RefSeq" id="WP_207110312.1">
    <property type="nucleotide sequence ID" value="NZ_JAFLVR010000065.1"/>
</dbReference>
<evidence type="ECO:0000256" key="1">
    <source>
        <dbReference type="ARBA" id="ARBA00001966"/>
    </source>
</evidence>
<evidence type="ECO:0000259" key="9">
    <source>
        <dbReference type="PROSITE" id="PS51918"/>
    </source>
</evidence>
<evidence type="ECO:0000256" key="2">
    <source>
        <dbReference type="ARBA" id="ARBA00009777"/>
    </source>
</evidence>
<dbReference type="InterPro" id="IPR012839">
    <property type="entry name" value="Organic_radical_activase"/>
</dbReference>
<gene>
    <name evidence="10" type="ORF">JZO85_20175</name>
</gene>
<feature type="domain" description="Radical SAM core" evidence="9">
    <location>
        <begin position="15"/>
        <end position="253"/>
    </location>
</feature>
<keyword evidence="3" id="KW-0004">4Fe-4S</keyword>
<comment type="cofactor">
    <cofactor evidence="1">
        <name>[4Fe-4S] cluster</name>
        <dbReference type="ChEBI" id="CHEBI:49883"/>
    </cofactor>
</comment>
<keyword evidence="8" id="KW-0411">Iron-sulfur</keyword>
<evidence type="ECO:0000256" key="6">
    <source>
        <dbReference type="ARBA" id="ARBA00023002"/>
    </source>
</evidence>
<dbReference type="SUPFAM" id="SSF102114">
    <property type="entry name" value="Radical SAM enzymes"/>
    <property type="match status" value="1"/>
</dbReference>
<evidence type="ECO:0000313" key="11">
    <source>
        <dbReference type="Proteomes" id="UP000664495"/>
    </source>
</evidence>
<keyword evidence="4" id="KW-0949">S-adenosyl-L-methionine</keyword>
<comment type="caution">
    <text evidence="10">The sequence shown here is derived from an EMBL/GenBank/DDBJ whole genome shotgun (WGS) entry which is preliminary data.</text>
</comment>
<evidence type="ECO:0000256" key="5">
    <source>
        <dbReference type="ARBA" id="ARBA00022723"/>
    </source>
</evidence>
<dbReference type="InterPro" id="IPR034457">
    <property type="entry name" value="Organic_radical-activating"/>
</dbReference>
<accession>A0ABS3HMN8</accession>
<dbReference type="InterPro" id="IPR058240">
    <property type="entry name" value="rSAM_sf"/>
</dbReference>
<protein>
    <submittedName>
        <fullName evidence="10">Glycyl-radical enzyme activating protein</fullName>
    </submittedName>
</protein>
<dbReference type="InterPro" id="IPR001989">
    <property type="entry name" value="Radical_activat_CS"/>
</dbReference>
<dbReference type="SFLD" id="SFLDG01066">
    <property type="entry name" value="organic_radical-activating_enz"/>
    <property type="match status" value="1"/>
</dbReference>
<comment type="similarity">
    <text evidence="2">Belongs to the organic radical-activating enzymes family.</text>
</comment>
<dbReference type="Gene3D" id="3.20.20.70">
    <property type="entry name" value="Aldolase class I"/>
    <property type="match status" value="1"/>
</dbReference>
<dbReference type="Pfam" id="PF04055">
    <property type="entry name" value="Radical_SAM"/>
    <property type="match status" value="1"/>
</dbReference>
<dbReference type="SFLD" id="SFLDS00029">
    <property type="entry name" value="Radical_SAM"/>
    <property type="match status" value="1"/>
</dbReference>
<evidence type="ECO:0000256" key="3">
    <source>
        <dbReference type="ARBA" id="ARBA00022485"/>
    </source>
</evidence>
<dbReference type="InterPro" id="IPR013785">
    <property type="entry name" value="Aldolase_TIM"/>
</dbReference>
<evidence type="ECO:0000313" key="10">
    <source>
        <dbReference type="EMBL" id="MBO0454583.1"/>
    </source>
</evidence>
<dbReference type="EMBL" id="JAFLVR010000065">
    <property type="protein sequence ID" value="MBO0454583.1"/>
    <property type="molecule type" value="Genomic_DNA"/>
</dbReference>
<dbReference type="PANTHER" id="PTHR30352">
    <property type="entry name" value="PYRUVATE FORMATE-LYASE-ACTIVATING ENZYME"/>
    <property type="match status" value="1"/>
</dbReference>
<dbReference type="Proteomes" id="UP000664495">
    <property type="component" value="Unassembled WGS sequence"/>
</dbReference>
<dbReference type="PROSITE" id="PS51918">
    <property type="entry name" value="RADICAL_SAM"/>
    <property type="match status" value="1"/>
</dbReference>